<proteinExistence type="predicted"/>
<keyword evidence="1" id="KW-0812">Transmembrane</keyword>
<organism evidence="2 3">
    <name type="scientific">Methylomarinum roseum</name>
    <dbReference type="NCBI Taxonomy" id="3067653"/>
    <lineage>
        <taxon>Bacteria</taxon>
        <taxon>Pseudomonadati</taxon>
        <taxon>Pseudomonadota</taxon>
        <taxon>Gammaproteobacteria</taxon>
        <taxon>Methylococcales</taxon>
        <taxon>Methylococcaceae</taxon>
        <taxon>Methylomarinum</taxon>
    </lineage>
</organism>
<accession>A0AAU7NTZ4</accession>
<dbReference type="Proteomes" id="UP001225378">
    <property type="component" value="Chromosome"/>
</dbReference>
<evidence type="ECO:0000256" key="1">
    <source>
        <dbReference type="SAM" id="Phobius"/>
    </source>
</evidence>
<dbReference type="AlphaFoldDB" id="A0AAU7NTZ4"/>
<keyword evidence="3" id="KW-1185">Reference proteome</keyword>
<evidence type="ECO:0000313" key="2">
    <source>
        <dbReference type="EMBL" id="XBS20467.1"/>
    </source>
</evidence>
<dbReference type="InterPro" id="IPR045584">
    <property type="entry name" value="Pilin-like"/>
</dbReference>
<dbReference type="Pfam" id="PF07963">
    <property type="entry name" value="N_methyl"/>
    <property type="match status" value="1"/>
</dbReference>
<keyword evidence="1" id="KW-0472">Membrane</keyword>
<dbReference type="SUPFAM" id="SSF54523">
    <property type="entry name" value="Pili subunits"/>
    <property type="match status" value="1"/>
</dbReference>
<dbReference type="InterPro" id="IPR012902">
    <property type="entry name" value="N_methyl_site"/>
</dbReference>
<sequence>MMFHLPKQNGFSLLELLVVLMLISVLGAIAIRSTVDIGYSARYEQTREHLESIRTAIIGNPKRTINGQPDISGFVADMGRLPVNLRELVDQNYCTVNRTIDETAYDSSLYGSAQAHCDALAAGAWKTQAAASTDTTSSLKYGWRGPYLSVSESVLDADLYTDGWGREAQNATDFDYGWRFGDGYDLSTATPHITDPDRLVVQSYGKDYAAGGTDYDEDYPVNSLSATDIAPYDQPAPLVDKDDWLVDISGGISATLRLPLNGTRQIAPVSFCTDSSKTTKTVCTSPAVWFGGCEDQSYYNKSSCKTALGTGKWINCSLGVTYSDKQTCETDGGVWFGEGFGCEDQTQNTKTSCVSAGKVWRSCTDDGTISTQSTCTAANQLWYGDVLITTGSNGGCNDIHYTNKTSCVNAGKTWQSCSIVGQTTPDDCRSAGGYWLGNGYGCSNQQYSNRLTCESSGGSWVESWPRCYKTTAPDIESIVPYRFIKTNKAECENDISGVWTYPSKDICMNVFYRNNGAINFASSSAILIKEHGGYQTLQFNNFNVSPIPIGINAIGIYEYDGDCNTDNAMYPSDRTQPIQVMFISHNDLPVINW</sequence>
<reference evidence="2 3" key="1">
    <citation type="journal article" date="2024" name="Microbiology">
        <title>Methylomarinum rosea sp. nov., a novel halophilic methanotrophic bacterium from the hypersaline Lake Elton.</title>
        <authorList>
            <person name="Suleimanov R.Z."/>
            <person name="Oshkin I.Y."/>
            <person name="Danilova O.V."/>
            <person name="Suzina N.E."/>
            <person name="Dedysh S.N."/>
        </authorList>
    </citation>
    <scope>NUCLEOTIDE SEQUENCE [LARGE SCALE GENOMIC DNA]</scope>
    <source>
        <strain evidence="2 3">Ch1-1</strain>
    </source>
</reference>
<evidence type="ECO:0000313" key="3">
    <source>
        <dbReference type="Proteomes" id="UP001225378"/>
    </source>
</evidence>
<feature type="transmembrane region" description="Helical" evidence="1">
    <location>
        <begin position="12"/>
        <end position="31"/>
    </location>
</feature>
<dbReference type="EMBL" id="CP157743">
    <property type="protein sequence ID" value="XBS20467.1"/>
    <property type="molecule type" value="Genomic_DNA"/>
</dbReference>
<dbReference type="RefSeq" id="WP_349431639.1">
    <property type="nucleotide sequence ID" value="NZ_CP157743.1"/>
</dbReference>
<keyword evidence="1" id="KW-1133">Transmembrane helix</keyword>
<protein>
    <submittedName>
        <fullName evidence="2">Prepilin-type N-terminal cleavage/methylation domain-containing protein</fullName>
    </submittedName>
</protein>
<dbReference type="NCBIfam" id="TIGR02532">
    <property type="entry name" value="IV_pilin_GFxxxE"/>
    <property type="match status" value="1"/>
</dbReference>
<dbReference type="KEGG" id="mech:Q9L42_019305"/>
<name>A0AAU7NTZ4_9GAMM</name>
<gene>
    <name evidence="2" type="ORF">Q9L42_019305</name>
</gene>